<organism evidence="1 2">
    <name type="scientific">Evansella caseinilytica</name>
    <dbReference type="NCBI Taxonomy" id="1503961"/>
    <lineage>
        <taxon>Bacteria</taxon>
        <taxon>Bacillati</taxon>
        <taxon>Bacillota</taxon>
        <taxon>Bacilli</taxon>
        <taxon>Bacillales</taxon>
        <taxon>Bacillaceae</taxon>
        <taxon>Evansella</taxon>
    </lineage>
</organism>
<dbReference type="Proteomes" id="UP000198935">
    <property type="component" value="Unassembled WGS sequence"/>
</dbReference>
<dbReference type="OrthoDB" id="2967153at2"/>
<evidence type="ECO:0000313" key="1">
    <source>
        <dbReference type="EMBL" id="SDY33887.1"/>
    </source>
</evidence>
<dbReference type="EMBL" id="FNPI01000001">
    <property type="protein sequence ID" value="SDY33887.1"/>
    <property type="molecule type" value="Genomic_DNA"/>
</dbReference>
<protein>
    <recommendedName>
        <fullName evidence="3">NIPSNAP protein</fullName>
    </recommendedName>
</protein>
<evidence type="ECO:0008006" key="3">
    <source>
        <dbReference type="Google" id="ProtNLM"/>
    </source>
</evidence>
<sequence>MSQPVQVFMEYKIKEDKVGHYEEAMPAILRKLEEYEASQIHWYGAADQQRLYVEMYTVPTMAHYHEIKNLRREATNPFFGKLAHYIDGGLEKLHCWAFIQRL</sequence>
<proteinExistence type="predicted"/>
<evidence type="ECO:0000313" key="2">
    <source>
        <dbReference type="Proteomes" id="UP000198935"/>
    </source>
</evidence>
<dbReference type="STRING" id="1503961.SAMN05421736_101997"/>
<gene>
    <name evidence="1" type="ORF">SAMN05421736_101997</name>
</gene>
<dbReference type="AlphaFoldDB" id="A0A1H3J251"/>
<reference evidence="2" key="1">
    <citation type="submission" date="2016-10" db="EMBL/GenBank/DDBJ databases">
        <authorList>
            <person name="Varghese N."/>
            <person name="Submissions S."/>
        </authorList>
    </citation>
    <scope>NUCLEOTIDE SEQUENCE [LARGE SCALE GENOMIC DNA]</scope>
    <source>
        <strain evidence="2">SP</strain>
    </source>
</reference>
<name>A0A1H3J251_9BACI</name>
<keyword evidence="2" id="KW-1185">Reference proteome</keyword>
<accession>A0A1H3J251</accession>